<evidence type="ECO:0000313" key="2">
    <source>
        <dbReference type="EMBL" id="WUV47895.1"/>
    </source>
</evidence>
<gene>
    <name evidence="2" type="ORF">OG563_06635</name>
</gene>
<organism evidence="2 3">
    <name type="scientific">Nocardia vinacea</name>
    <dbReference type="NCBI Taxonomy" id="96468"/>
    <lineage>
        <taxon>Bacteria</taxon>
        <taxon>Bacillati</taxon>
        <taxon>Actinomycetota</taxon>
        <taxon>Actinomycetes</taxon>
        <taxon>Mycobacteriales</taxon>
        <taxon>Nocardiaceae</taxon>
        <taxon>Nocardia</taxon>
    </lineage>
</organism>
<keyword evidence="1" id="KW-0812">Transmembrane</keyword>
<evidence type="ECO:0000313" key="3">
    <source>
        <dbReference type="Proteomes" id="UP001432062"/>
    </source>
</evidence>
<evidence type="ECO:0000256" key="1">
    <source>
        <dbReference type="SAM" id="Phobius"/>
    </source>
</evidence>
<feature type="transmembrane region" description="Helical" evidence="1">
    <location>
        <begin position="12"/>
        <end position="36"/>
    </location>
</feature>
<dbReference type="EMBL" id="CP109441">
    <property type="protein sequence ID" value="WUV47895.1"/>
    <property type="molecule type" value="Genomic_DNA"/>
</dbReference>
<feature type="transmembrane region" description="Helical" evidence="1">
    <location>
        <begin position="56"/>
        <end position="74"/>
    </location>
</feature>
<proteinExistence type="predicted"/>
<dbReference type="Proteomes" id="UP001432062">
    <property type="component" value="Chromosome"/>
</dbReference>
<keyword evidence="1" id="KW-0472">Membrane</keyword>
<dbReference type="Gene3D" id="2.160.20.80">
    <property type="entry name" value="E3 ubiquitin-protein ligase SopA"/>
    <property type="match status" value="1"/>
</dbReference>
<accession>A0ABZ1YX74</accession>
<protein>
    <submittedName>
        <fullName evidence="2">Pentapeptide repeat-containing protein</fullName>
    </submittedName>
</protein>
<dbReference type="RefSeq" id="WP_329412131.1">
    <property type="nucleotide sequence ID" value="NZ_CP109441.1"/>
</dbReference>
<reference evidence="2" key="1">
    <citation type="submission" date="2022-10" db="EMBL/GenBank/DDBJ databases">
        <title>The complete genomes of actinobacterial strains from the NBC collection.</title>
        <authorList>
            <person name="Joergensen T.S."/>
            <person name="Alvarez Arevalo M."/>
            <person name="Sterndorff E.B."/>
            <person name="Faurdal D."/>
            <person name="Vuksanovic O."/>
            <person name="Mourched A.-S."/>
            <person name="Charusanti P."/>
            <person name="Shaw S."/>
            <person name="Blin K."/>
            <person name="Weber T."/>
        </authorList>
    </citation>
    <scope>NUCLEOTIDE SEQUENCE</scope>
    <source>
        <strain evidence="2">NBC_01482</strain>
    </source>
</reference>
<sequence>MRWGRLGDRLHRAALLLAVLGAVVGGLVIAGLTWWLLWWLLGAKAETPNQLDLTKIALSVAAGVGGAVALVVAYRRQRDLERGRFAELFGAAARQLGDADVAVRIAGVYAMAGVADEFSAPSRRQQCIDVLCGYLQLPYEPADGANHLVSRAESADEAGIKVERVYQFRQNDREVRRAIVRVIAQHLRPSADILWSACNLTFNGAVLEQVDFRDAVFSGRHTSFAGATFIGPTTFERVRFDGHHVTFRGATFRDGPALFDHAKFDTSRIEKREQAGNGTTFADVTFEGSVSFESACFQGPRTNCSGARFLGTRTSFQDAKFRAELTSFERAAFDGDHIAFDRAEFVSARVTFRGAQFYATLTAFDEARVGASNRLRNRGTRETDFARAEFHGGVRFPRTVLGGRIVDFTEGDFFGDISFIGTRFAAQEIHFDRPKAWVGNHFDWDDAPTRKPSSVKPNPWPPTAAV</sequence>
<keyword evidence="1" id="KW-1133">Transmembrane helix</keyword>
<keyword evidence="3" id="KW-1185">Reference proteome</keyword>
<name>A0ABZ1YX74_9NOCA</name>